<dbReference type="GO" id="GO:0005524">
    <property type="term" value="F:ATP binding"/>
    <property type="evidence" value="ECO:0007669"/>
    <property type="project" value="UniProtKB-UniRule"/>
</dbReference>
<dbReference type="PANTHER" id="PTHR47976:SF115">
    <property type="entry name" value="RECEPTOR-LIKE SERINE_THREONINE-PROTEIN KINASE"/>
    <property type="match status" value="1"/>
</dbReference>
<evidence type="ECO:0000256" key="1">
    <source>
        <dbReference type="ARBA" id="ARBA00022729"/>
    </source>
</evidence>
<keyword evidence="1" id="KW-0732">Signal</keyword>
<evidence type="ECO:0008006" key="7">
    <source>
        <dbReference type="Google" id="ProtNLM"/>
    </source>
</evidence>
<dbReference type="InterPro" id="IPR051343">
    <property type="entry name" value="G-type_lectin_kinases/EP1-like"/>
</dbReference>
<dbReference type="Proteomes" id="UP000554482">
    <property type="component" value="Unassembled WGS sequence"/>
</dbReference>
<proteinExistence type="predicted"/>
<evidence type="ECO:0000313" key="6">
    <source>
        <dbReference type="Proteomes" id="UP000554482"/>
    </source>
</evidence>
<evidence type="ECO:0000256" key="4">
    <source>
        <dbReference type="SAM" id="MobiDB-lite"/>
    </source>
</evidence>
<keyword evidence="6" id="KW-1185">Reference proteome</keyword>
<name>A0A7J6W1N7_THATH</name>
<reference evidence="5 6" key="1">
    <citation type="submission" date="2020-06" db="EMBL/GenBank/DDBJ databases">
        <title>Transcriptomic and genomic resources for Thalictrum thalictroides and T. hernandezii: Facilitating candidate gene discovery in an emerging model plant lineage.</title>
        <authorList>
            <person name="Arias T."/>
            <person name="Riano-Pachon D.M."/>
            <person name="Di Stilio V.S."/>
        </authorList>
    </citation>
    <scope>NUCLEOTIDE SEQUENCE [LARGE SCALE GENOMIC DNA]</scope>
    <source>
        <strain evidence="6">cv. WT478/WT964</strain>
        <tissue evidence="5">Leaves</tissue>
    </source>
</reference>
<dbReference type="EMBL" id="JABWDY010023243">
    <property type="protein sequence ID" value="KAF5191091.1"/>
    <property type="molecule type" value="Genomic_DNA"/>
</dbReference>
<dbReference type="Gene3D" id="3.30.200.20">
    <property type="entry name" value="Phosphorylase Kinase, domain 1"/>
    <property type="match status" value="1"/>
</dbReference>
<dbReference type="OrthoDB" id="1915649at2759"/>
<sequence length="245" mass="27954">MMEDPSRLEENLDALLLDMSNLKVLRDDRGERRMDKWLQNVVDKERQVDEIQDELKEIKKSYFQNINQRKKLNMKVIECRKAVKVLKERADEISETIEIFMTQVAAGKSLRFTPKQLRSYTSDFTTKVGSGGFADVYKGKFNGVQVAVKVLKDGMMDDMEKQFMAEVTDFGLAKLYSMDKSQVTTKFRGMRTYDAPEKPQDRPSTTEVVNILAEVIQPLTPHNPFIASSSTASISRGGRRRPGGN</sequence>
<evidence type="ECO:0000256" key="3">
    <source>
        <dbReference type="SAM" id="Coils"/>
    </source>
</evidence>
<keyword evidence="3" id="KW-0175">Coiled coil</keyword>
<feature type="binding site" evidence="2">
    <location>
        <position position="149"/>
    </location>
    <ligand>
        <name>ATP</name>
        <dbReference type="ChEBI" id="CHEBI:30616"/>
    </ligand>
</feature>
<feature type="coiled-coil region" evidence="3">
    <location>
        <begin position="34"/>
        <end position="61"/>
    </location>
</feature>
<accession>A0A7J6W1N7</accession>
<dbReference type="InterPro" id="IPR017441">
    <property type="entry name" value="Protein_kinase_ATP_BS"/>
</dbReference>
<feature type="region of interest" description="Disordered" evidence="4">
    <location>
        <begin position="223"/>
        <end position="245"/>
    </location>
</feature>
<protein>
    <recommendedName>
        <fullName evidence="7">Protein kinase domain-containing protein</fullName>
    </recommendedName>
</protein>
<dbReference type="AlphaFoldDB" id="A0A7J6W1N7"/>
<dbReference type="PANTHER" id="PTHR47976">
    <property type="entry name" value="G-TYPE LECTIN S-RECEPTOR-LIKE SERINE/THREONINE-PROTEIN KINASE SD2-5"/>
    <property type="match status" value="1"/>
</dbReference>
<evidence type="ECO:0000256" key="2">
    <source>
        <dbReference type="PROSITE-ProRule" id="PRU10141"/>
    </source>
</evidence>
<comment type="caution">
    <text evidence="5">The sequence shown here is derived from an EMBL/GenBank/DDBJ whole genome shotgun (WGS) entry which is preliminary data.</text>
</comment>
<evidence type="ECO:0000313" key="5">
    <source>
        <dbReference type="EMBL" id="KAF5191091.1"/>
    </source>
</evidence>
<dbReference type="SUPFAM" id="SSF56112">
    <property type="entry name" value="Protein kinase-like (PK-like)"/>
    <property type="match status" value="1"/>
</dbReference>
<dbReference type="PROSITE" id="PS00107">
    <property type="entry name" value="PROTEIN_KINASE_ATP"/>
    <property type="match status" value="1"/>
</dbReference>
<gene>
    <name evidence="5" type="ORF">FRX31_019322</name>
</gene>
<organism evidence="5 6">
    <name type="scientific">Thalictrum thalictroides</name>
    <name type="common">Rue-anemone</name>
    <name type="synonym">Anemone thalictroides</name>
    <dbReference type="NCBI Taxonomy" id="46969"/>
    <lineage>
        <taxon>Eukaryota</taxon>
        <taxon>Viridiplantae</taxon>
        <taxon>Streptophyta</taxon>
        <taxon>Embryophyta</taxon>
        <taxon>Tracheophyta</taxon>
        <taxon>Spermatophyta</taxon>
        <taxon>Magnoliopsida</taxon>
        <taxon>Ranunculales</taxon>
        <taxon>Ranunculaceae</taxon>
        <taxon>Thalictroideae</taxon>
        <taxon>Thalictrum</taxon>
    </lineage>
</organism>
<keyword evidence="2" id="KW-0547">Nucleotide-binding</keyword>
<keyword evidence="2" id="KW-0067">ATP-binding</keyword>
<dbReference type="InterPro" id="IPR011009">
    <property type="entry name" value="Kinase-like_dom_sf"/>
</dbReference>